<reference evidence="9" key="1">
    <citation type="submission" date="2021-05" db="EMBL/GenBank/DDBJ databases">
        <authorList>
            <person name="Pietrasiak N."/>
            <person name="Ward R."/>
            <person name="Stajich J.E."/>
            <person name="Kurbessoian T."/>
        </authorList>
    </citation>
    <scope>NUCLEOTIDE SEQUENCE</scope>
    <source>
        <strain evidence="9">GSE-TBD4-15B</strain>
    </source>
</reference>
<organism evidence="9 10">
    <name type="scientific">Pegethrix bostrychoides GSE-TBD4-15B</name>
    <dbReference type="NCBI Taxonomy" id="2839662"/>
    <lineage>
        <taxon>Bacteria</taxon>
        <taxon>Bacillati</taxon>
        <taxon>Cyanobacteriota</taxon>
        <taxon>Cyanophyceae</taxon>
        <taxon>Oculatellales</taxon>
        <taxon>Oculatellaceae</taxon>
        <taxon>Pegethrix</taxon>
    </lineage>
</organism>
<evidence type="ECO:0000256" key="2">
    <source>
        <dbReference type="ARBA" id="ARBA00022723"/>
    </source>
</evidence>
<comment type="cofactor">
    <cofactor evidence="5">
        <name>Fe(3+)</name>
        <dbReference type="ChEBI" id="CHEBI:29034"/>
    </cofactor>
</comment>
<dbReference type="GO" id="GO:0005506">
    <property type="term" value="F:iron ion binding"/>
    <property type="evidence" value="ECO:0007669"/>
    <property type="project" value="UniProtKB-UniRule"/>
</dbReference>
<evidence type="ECO:0000313" key="9">
    <source>
        <dbReference type="EMBL" id="MBW4467048.1"/>
    </source>
</evidence>
<dbReference type="Gene3D" id="2.20.28.10">
    <property type="match status" value="1"/>
</dbReference>
<dbReference type="GO" id="GO:0009055">
    <property type="term" value="F:electron transfer activity"/>
    <property type="evidence" value="ECO:0007669"/>
    <property type="project" value="TreeGrafter"/>
</dbReference>
<comment type="caution">
    <text evidence="9">The sequence shown here is derived from an EMBL/GenBank/DDBJ whole genome shotgun (WGS) entry which is preliminary data.</text>
</comment>
<dbReference type="PANTHER" id="PTHR47627:SF1">
    <property type="entry name" value="RUBREDOXIN-1-RELATED"/>
    <property type="match status" value="1"/>
</dbReference>
<keyword evidence="7" id="KW-0472">Membrane</keyword>
<keyword evidence="2 5" id="KW-0479">Metal-binding</keyword>
<reference evidence="9" key="2">
    <citation type="journal article" date="2022" name="Microbiol. Resour. Announc.">
        <title>Metagenome Sequencing to Explore Phylogenomics of Terrestrial Cyanobacteria.</title>
        <authorList>
            <person name="Ward R.D."/>
            <person name="Stajich J.E."/>
            <person name="Johansen J.R."/>
            <person name="Huntemann M."/>
            <person name="Clum A."/>
            <person name="Foster B."/>
            <person name="Foster B."/>
            <person name="Roux S."/>
            <person name="Palaniappan K."/>
            <person name="Varghese N."/>
            <person name="Mukherjee S."/>
            <person name="Reddy T.B.K."/>
            <person name="Daum C."/>
            <person name="Copeland A."/>
            <person name="Chen I.A."/>
            <person name="Ivanova N.N."/>
            <person name="Kyrpides N.C."/>
            <person name="Shapiro N."/>
            <person name="Eloe-Fadrosh E.A."/>
            <person name="Pietrasiak N."/>
        </authorList>
    </citation>
    <scope>NUCLEOTIDE SEQUENCE</scope>
    <source>
        <strain evidence="9">GSE-TBD4-15B</strain>
    </source>
</reference>
<dbReference type="SUPFAM" id="SSF57802">
    <property type="entry name" value="Rubredoxin-like"/>
    <property type="match status" value="1"/>
</dbReference>
<dbReference type="Pfam" id="PF00301">
    <property type="entry name" value="Rubredoxin"/>
    <property type="match status" value="1"/>
</dbReference>
<keyword evidence="4 5" id="KW-0408">Iron</keyword>
<dbReference type="InterPro" id="IPR018527">
    <property type="entry name" value="Rubredoxin_Fe_BS"/>
</dbReference>
<dbReference type="PRINTS" id="PR00163">
    <property type="entry name" value="RUBREDOXIN"/>
</dbReference>
<keyword evidence="7" id="KW-0812">Transmembrane</keyword>
<dbReference type="PROSITE" id="PS00202">
    <property type="entry name" value="RUBREDOXIN"/>
    <property type="match status" value="1"/>
</dbReference>
<comment type="similarity">
    <text evidence="5">Belongs to the rubredoxin family.</text>
</comment>
<evidence type="ECO:0000256" key="3">
    <source>
        <dbReference type="ARBA" id="ARBA00022982"/>
    </source>
</evidence>
<gene>
    <name evidence="9" type="ORF">KME07_16610</name>
</gene>
<evidence type="ECO:0000259" key="8">
    <source>
        <dbReference type="PROSITE" id="PS50903"/>
    </source>
</evidence>
<keyword evidence="3 5" id="KW-0249">Electron transport</keyword>
<dbReference type="PANTHER" id="PTHR47627">
    <property type="entry name" value="RUBREDOXIN"/>
    <property type="match status" value="1"/>
</dbReference>
<dbReference type="InterPro" id="IPR024935">
    <property type="entry name" value="Rubredoxin_dom"/>
</dbReference>
<evidence type="ECO:0000256" key="1">
    <source>
        <dbReference type="ARBA" id="ARBA00022448"/>
    </source>
</evidence>
<keyword evidence="1" id="KW-0813">Transport</keyword>
<dbReference type="InterPro" id="IPR050526">
    <property type="entry name" value="Rubredoxin_ET"/>
</dbReference>
<dbReference type="Proteomes" id="UP000707356">
    <property type="component" value="Unassembled WGS sequence"/>
</dbReference>
<dbReference type="EMBL" id="JAHHHV010000073">
    <property type="protein sequence ID" value="MBW4467048.1"/>
    <property type="molecule type" value="Genomic_DNA"/>
</dbReference>
<name>A0A951PCS7_9CYAN</name>
<feature type="transmembrane region" description="Helical" evidence="7">
    <location>
        <begin position="116"/>
        <end position="135"/>
    </location>
</feature>
<dbReference type="AlphaFoldDB" id="A0A951PCS7"/>
<keyword evidence="7" id="KW-1133">Transmembrane helix</keyword>
<dbReference type="InterPro" id="IPR024934">
    <property type="entry name" value="Rubredoxin-like_dom"/>
</dbReference>
<evidence type="ECO:0000256" key="6">
    <source>
        <dbReference type="SAM" id="MobiDB-lite"/>
    </source>
</evidence>
<evidence type="ECO:0000256" key="5">
    <source>
        <dbReference type="RuleBase" id="RU003820"/>
    </source>
</evidence>
<dbReference type="GO" id="GO:0043448">
    <property type="term" value="P:alkane catabolic process"/>
    <property type="evidence" value="ECO:0007669"/>
    <property type="project" value="TreeGrafter"/>
</dbReference>
<dbReference type="PROSITE" id="PS50903">
    <property type="entry name" value="RUBREDOXIN_LIKE"/>
    <property type="match status" value="1"/>
</dbReference>
<dbReference type="CDD" id="cd00730">
    <property type="entry name" value="rubredoxin"/>
    <property type="match status" value="1"/>
</dbReference>
<protein>
    <recommendedName>
        <fullName evidence="5">Rubredoxin</fullName>
    </recommendedName>
</protein>
<feature type="region of interest" description="Disordered" evidence="6">
    <location>
        <begin position="1"/>
        <end position="38"/>
    </location>
</feature>
<accession>A0A951PCS7</accession>
<proteinExistence type="inferred from homology"/>
<evidence type="ECO:0000313" key="10">
    <source>
        <dbReference type="Proteomes" id="UP000707356"/>
    </source>
</evidence>
<evidence type="ECO:0000256" key="4">
    <source>
        <dbReference type="ARBA" id="ARBA00023004"/>
    </source>
</evidence>
<evidence type="ECO:0000256" key="7">
    <source>
        <dbReference type="SAM" id="Phobius"/>
    </source>
</evidence>
<dbReference type="FunFam" id="2.20.28.10:FF:000001">
    <property type="entry name" value="Rubredoxin"/>
    <property type="match status" value="1"/>
</dbReference>
<feature type="domain" description="Rubredoxin-like" evidence="8">
    <location>
        <begin position="36"/>
        <end position="87"/>
    </location>
</feature>
<sequence length="136" mass="14642">MTTEALDSPDPIDPQVDLQDLSTQSEPQPPLDPKDLDRYECRSCGYSYEPNKGDSTNNIPAGVAFEQLPAAWRCPVCGARKTAFSNVGPLGNPSGFKENLGYGLGVNTLTPAQKNLLIFGGLALGFLFFISLYGLK</sequence>